<keyword evidence="3 6" id="KW-0812">Transmembrane</keyword>
<feature type="transmembrane region" description="Helical" evidence="6">
    <location>
        <begin position="174"/>
        <end position="198"/>
    </location>
</feature>
<evidence type="ECO:0000256" key="6">
    <source>
        <dbReference type="HAMAP-Rule" id="MF_01844"/>
    </source>
</evidence>
<feature type="transmembrane region" description="Helical" evidence="6">
    <location>
        <begin position="363"/>
        <end position="387"/>
    </location>
</feature>
<protein>
    <recommendedName>
        <fullName evidence="6">Na(+)/H(+) antiporter NhaA</fullName>
    </recommendedName>
    <alternativeName>
        <fullName evidence="6">Sodium/proton antiporter NhaA</fullName>
    </alternativeName>
</protein>
<dbReference type="GO" id="GO:0015385">
    <property type="term" value="F:sodium:proton antiporter activity"/>
    <property type="evidence" value="ECO:0007669"/>
    <property type="project" value="UniProtKB-UniRule"/>
</dbReference>
<evidence type="ECO:0000256" key="7">
    <source>
        <dbReference type="SAM" id="MobiDB-lite"/>
    </source>
</evidence>
<reference evidence="8 10" key="1">
    <citation type="submission" date="2016-12" db="EMBL/GenBank/DDBJ databases">
        <title>Draft genome sequence of Roseomonas mucosa strain AU37, isolated from a peripheral intravenous catheter.</title>
        <authorList>
            <person name="Choudhury M.A."/>
            <person name="Sidjabat H.E."/>
            <person name="Wailan A.M."/>
            <person name="Zhang L."/>
            <person name="Marsh N.M."/>
            <person name="Rickard C.M."/>
            <person name="Davies M."/>
            <person name="Mcmillan D.J."/>
        </authorList>
    </citation>
    <scope>NUCLEOTIDE SEQUENCE [LARGE SCALE GENOMIC DNA]</scope>
    <source>
        <strain evidence="8 10">SAVE376</strain>
    </source>
</reference>
<feature type="compositionally biased region" description="Basic and acidic residues" evidence="7">
    <location>
        <begin position="468"/>
        <end position="477"/>
    </location>
</feature>
<evidence type="ECO:0000313" key="10">
    <source>
        <dbReference type="Proteomes" id="UP000054844"/>
    </source>
</evidence>
<dbReference type="GO" id="GO:0006885">
    <property type="term" value="P:regulation of pH"/>
    <property type="evidence" value="ECO:0007669"/>
    <property type="project" value="UniProtKB-UniRule"/>
</dbReference>
<dbReference type="STRING" id="207340.APZ41_010120"/>
<evidence type="ECO:0000256" key="4">
    <source>
        <dbReference type="ARBA" id="ARBA00022989"/>
    </source>
</evidence>
<comment type="function">
    <text evidence="6">Na(+)/H(+) antiporter that extrudes sodium in exchange for external protons.</text>
</comment>
<comment type="caution">
    <text evidence="6">Lacks conserved residue(s) required for the propagation of feature annotation.</text>
</comment>
<keyword evidence="10" id="KW-1185">Reference proteome</keyword>
<organism evidence="8 10">
    <name type="scientific">Roseomonas mucosa</name>
    <dbReference type="NCBI Taxonomy" id="207340"/>
    <lineage>
        <taxon>Bacteria</taxon>
        <taxon>Pseudomonadati</taxon>
        <taxon>Pseudomonadota</taxon>
        <taxon>Alphaproteobacteria</taxon>
        <taxon>Acetobacterales</taxon>
        <taxon>Roseomonadaceae</taxon>
        <taxon>Roseomonas</taxon>
    </lineage>
</organism>
<keyword evidence="6" id="KW-0739">Sodium transport</keyword>
<dbReference type="GO" id="GO:0005886">
    <property type="term" value="C:plasma membrane"/>
    <property type="evidence" value="ECO:0007669"/>
    <property type="project" value="UniProtKB-SubCell"/>
</dbReference>
<feature type="transmembrane region" description="Helical" evidence="6">
    <location>
        <begin position="399"/>
        <end position="421"/>
    </location>
</feature>
<dbReference type="EMBL" id="LLWF02000027">
    <property type="protein sequence ID" value="ONH83300.1"/>
    <property type="molecule type" value="Genomic_DNA"/>
</dbReference>
<dbReference type="Proteomes" id="UP000254919">
    <property type="component" value="Unassembled WGS sequence"/>
</dbReference>
<keyword evidence="4 6" id="KW-1133">Transmembrane helix</keyword>
<dbReference type="Gene3D" id="1.20.1530.10">
    <property type="entry name" value="Na+/H+ antiporter like domain"/>
    <property type="match status" value="1"/>
</dbReference>
<feature type="region of interest" description="Disordered" evidence="7">
    <location>
        <begin position="460"/>
        <end position="499"/>
    </location>
</feature>
<dbReference type="InterPro" id="IPR023171">
    <property type="entry name" value="Na/H_antiporter_dom_sf"/>
</dbReference>
<keyword evidence="6" id="KW-0915">Sodium</keyword>
<comment type="similarity">
    <text evidence="6">Belongs to the NhaA Na(+)/H(+) (TC 2.A.33) antiporter family.</text>
</comment>
<comment type="subcellular location">
    <subcellularLocation>
        <location evidence="1">Cell inner membrane</location>
        <topology evidence="1">Multi-pass membrane protein</topology>
    </subcellularLocation>
    <subcellularLocation>
        <location evidence="6">Cell membrane</location>
        <topology evidence="6">Multi-pass membrane protein</topology>
    </subcellularLocation>
</comment>
<feature type="transmembrane region" description="Helical" evidence="6">
    <location>
        <begin position="149"/>
        <end position="167"/>
    </location>
</feature>
<name>A0A1S8D6T3_9PROT</name>
<keyword evidence="2 6" id="KW-1003">Cell membrane</keyword>
<feature type="transmembrane region" description="Helical" evidence="6">
    <location>
        <begin position="228"/>
        <end position="245"/>
    </location>
</feature>
<feature type="transmembrane region" description="Helical" evidence="6">
    <location>
        <begin position="332"/>
        <end position="351"/>
    </location>
</feature>
<dbReference type="InterPro" id="IPR004670">
    <property type="entry name" value="NhaA"/>
</dbReference>
<dbReference type="EMBL" id="UGVN01000001">
    <property type="protein sequence ID" value="SUE38887.1"/>
    <property type="molecule type" value="Genomic_DNA"/>
</dbReference>
<dbReference type="AlphaFoldDB" id="A0A1S8D6T3"/>
<dbReference type="RefSeq" id="WP_019462964.1">
    <property type="nucleotide sequence ID" value="NZ_CBCSHT010000019.1"/>
</dbReference>
<reference evidence="9 11" key="2">
    <citation type="submission" date="2018-06" db="EMBL/GenBank/DDBJ databases">
        <authorList>
            <consortium name="Pathogen Informatics"/>
            <person name="Doyle S."/>
        </authorList>
    </citation>
    <scope>NUCLEOTIDE SEQUENCE [LARGE SCALE GENOMIC DNA]</scope>
    <source>
        <strain evidence="9 11">NCTC13291</strain>
    </source>
</reference>
<evidence type="ECO:0000256" key="3">
    <source>
        <dbReference type="ARBA" id="ARBA00022692"/>
    </source>
</evidence>
<evidence type="ECO:0000313" key="8">
    <source>
        <dbReference type="EMBL" id="ONH83300.1"/>
    </source>
</evidence>
<feature type="transmembrane region" description="Helical" evidence="6">
    <location>
        <begin position="118"/>
        <end position="137"/>
    </location>
</feature>
<dbReference type="GeneID" id="99631994"/>
<keyword evidence="6" id="KW-0813">Transport</keyword>
<dbReference type="PANTHER" id="PTHR30341:SF0">
    <property type="entry name" value="NA(+)_H(+) ANTIPORTER NHAA"/>
    <property type="match status" value="1"/>
</dbReference>
<accession>A0A1S8D6T3</accession>
<keyword evidence="6" id="KW-0050">Antiport</keyword>
<keyword evidence="5 6" id="KW-0472">Membrane</keyword>
<gene>
    <name evidence="9" type="primary">nhaA_2</name>
    <name evidence="6" type="synonym">nhaA</name>
    <name evidence="8" type="ORF">APZ41_010120</name>
    <name evidence="9" type="ORF">NCTC13291_00937</name>
</gene>
<dbReference type="PANTHER" id="PTHR30341">
    <property type="entry name" value="SODIUM ION/PROTON ANTIPORTER NHAA-RELATED"/>
    <property type="match status" value="1"/>
</dbReference>
<dbReference type="HAMAP" id="MF_01844">
    <property type="entry name" value="NhaA"/>
    <property type="match status" value="1"/>
</dbReference>
<keyword evidence="6" id="KW-0406">Ion transport</keyword>
<comment type="catalytic activity">
    <reaction evidence="6">
        <text>Na(+)(in) + 2 H(+)(out) = Na(+)(out) + 2 H(+)(in)</text>
        <dbReference type="Rhea" id="RHEA:29251"/>
        <dbReference type="ChEBI" id="CHEBI:15378"/>
        <dbReference type="ChEBI" id="CHEBI:29101"/>
    </reaction>
</comment>
<evidence type="ECO:0000256" key="2">
    <source>
        <dbReference type="ARBA" id="ARBA00022475"/>
    </source>
</evidence>
<sequence>MPKIPPRLHGKLRARAHYSRFAHHYFQNIAPLFFAPEVAGGPLLIATAVAILAMNSPWAEAYAAFWQTPLALSFGGAELRYSLAEWANEALLPIFFFGIGVEVKRELTKGLLSERATAAFPFFGAVGGLLVPVLIYLAFNLGGEGQGGWGIPVTMDTAFALGILGFAGHSMPRILRVLLMAFSAVDDVGGLLVIAFAYTPDVQFWPLLGALLAYGAVLGLIRTGVISSVPYVLLGLVVWFLMQQAHVHATLAGVALGFLVPTVPRVSSGSFAHKVRHPLRLFRRARRQMESDSQERKQEGHEDAARALGTLSELSDATYEAAERVLAIANPWITFVVLPLFALSNAGIAISPDLLRDAVASPVALGIVAGLLLGKPVGFLGATWLACRAGLARLPEATSWGMIAALGILAGIGFTVSLFISHLAFGGTRHEELARIAVLASSVVAGLLGYVTLRWALASGKDTGAGENPDRAEEPGRAKAPRRRRVRGAGTQQNEHTPG</sequence>
<evidence type="ECO:0000256" key="1">
    <source>
        <dbReference type="ARBA" id="ARBA00004429"/>
    </source>
</evidence>
<dbReference type="Pfam" id="PF06965">
    <property type="entry name" value="Na_H_antiport_1"/>
    <property type="match status" value="1"/>
</dbReference>
<dbReference type="NCBIfam" id="TIGR00773">
    <property type="entry name" value="NhaA"/>
    <property type="match status" value="1"/>
</dbReference>
<proteinExistence type="inferred from homology"/>
<evidence type="ECO:0000256" key="5">
    <source>
        <dbReference type="ARBA" id="ARBA00023136"/>
    </source>
</evidence>
<dbReference type="Proteomes" id="UP000054844">
    <property type="component" value="Unassembled WGS sequence"/>
</dbReference>
<evidence type="ECO:0000313" key="9">
    <source>
        <dbReference type="EMBL" id="SUE38887.1"/>
    </source>
</evidence>
<feature type="transmembrane region" description="Helical" evidence="6">
    <location>
        <begin position="433"/>
        <end position="453"/>
    </location>
</feature>
<evidence type="ECO:0000313" key="11">
    <source>
        <dbReference type="Proteomes" id="UP000254919"/>
    </source>
</evidence>